<feature type="transmembrane region" description="Helical" evidence="1">
    <location>
        <begin position="192"/>
        <end position="212"/>
    </location>
</feature>
<name>A0A6H2H560_9BURK</name>
<dbReference type="Proteomes" id="UP000502041">
    <property type="component" value="Chromosome"/>
</dbReference>
<proteinExistence type="predicted"/>
<sequence length="418" mass="46770">MYFFGPWPWNEESPSLLAGYLIAAQLFIVIGYLLAWRQVKKIQIVNSNLIKSQNIATGIIFLKRSLLLTILFLVPTSLSRTGNFLPDVMAGLNEPGTVYNFNFARLEEGNSFTMFEYLRMLVSPFLIGFYPLAVVYWSKLSVSVKFFCLLAILFNLSLYLATGTNKGIADFVITLPWLMFLGVSAGSLQRRIPLGALVAGMVLMFFALMVFFGTGQVQREGGVAEKGVFNTGFGLITADTSNLISNLLSSDFQIIYESITRYIGQGYYALSMSFGIEHSSTLGFGHSIFLARNADMIFGTNKFTTTSIPSLLEDQTGWGMFSLWHSIYPWFASDFGFIGTLFVLAIFAYLFALSWGKSLVTLSPQWVILVYLMFILFYYIPANNQIFQSGETCFAVILLFASLIFSKLFPSIVLQSNK</sequence>
<keyword evidence="1" id="KW-0472">Membrane</keyword>
<dbReference type="AlphaFoldDB" id="A0A6H2H560"/>
<reference evidence="2 3" key="1">
    <citation type="submission" date="2020-04" db="EMBL/GenBank/DDBJ databases">
        <title>Complete genome of a Psychrophilic, Marine, Gas Vacuolate Bacterium Polaromonas vacuolata KCTC 22033T.</title>
        <authorList>
            <person name="Hwang K."/>
            <person name="Kim K.M."/>
        </authorList>
    </citation>
    <scope>NUCLEOTIDE SEQUENCE [LARGE SCALE GENOMIC DNA]</scope>
    <source>
        <strain evidence="2 3">KCTC 22033</strain>
    </source>
</reference>
<protein>
    <recommendedName>
        <fullName evidence="4">Oligosaccharide repeat unit polymerase</fullName>
    </recommendedName>
</protein>
<evidence type="ECO:0000313" key="3">
    <source>
        <dbReference type="Proteomes" id="UP000502041"/>
    </source>
</evidence>
<keyword evidence="1" id="KW-1133">Transmembrane helix</keyword>
<feature type="transmembrane region" description="Helical" evidence="1">
    <location>
        <begin position="55"/>
        <end position="74"/>
    </location>
</feature>
<organism evidence="2 3">
    <name type="scientific">Polaromonas vacuolata</name>
    <dbReference type="NCBI Taxonomy" id="37448"/>
    <lineage>
        <taxon>Bacteria</taxon>
        <taxon>Pseudomonadati</taxon>
        <taxon>Pseudomonadota</taxon>
        <taxon>Betaproteobacteria</taxon>
        <taxon>Burkholderiales</taxon>
        <taxon>Comamonadaceae</taxon>
        <taxon>Polaromonas</taxon>
    </lineage>
</organism>
<feature type="transmembrane region" description="Helical" evidence="1">
    <location>
        <begin position="327"/>
        <end position="352"/>
    </location>
</feature>
<gene>
    <name evidence="2" type="ORF">HC248_00275</name>
</gene>
<evidence type="ECO:0000313" key="2">
    <source>
        <dbReference type="EMBL" id="QJC55012.1"/>
    </source>
</evidence>
<feature type="transmembrane region" description="Helical" evidence="1">
    <location>
        <begin position="144"/>
        <end position="161"/>
    </location>
</feature>
<feature type="transmembrane region" description="Helical" evidence="1">
    <location>
        <begin position="167"/>
        <end position="185"/>
    </location>
</feature>
<dbReference type="EMBL" id="CP051461">
    <property type="protein sequence ID" value="QJC55012.1"/>
    <property type="molecule type" value="Genomic_DNA"/>
</dbReference>
<feature type="transmembrane region" description="Helical" evidence="1">
    <location>
        <begin position="359"/>
        <end position="380"/>
    </location>
</feature>
<feature type="transmembrane region" description="Helical" evidence="1">
    <location>
        <begin position="386"/>
        <end position="409"/>
    </location>
</feature>
<keyword evidence="3" id="KW-1185">Reference proteome</keyword>
<feature type="transmembrane region" description="Helical" evidence="1">
    <location>
        <begin position="16"/>
        <end position="35"/>
    </location>
</feature>
<evidence type="ECO:0000256" key="1">
    <source>
        <dbReference type="SAM" id="Phobius"/>
    </source>
</evidence>
<keyword evidence="1" id="KW-0812">Transmembrane</keyword>
<feature type="transmembrane region" description="Helical" evidence="1">
    <location>
        <begin position="117"/>
        <end position="137"/>
    </location>
</feature>
<dbReference type="KEGG" id="pvac:HC248_00275"/>
<evidence type="ECO:0008006" key="4">
    <source>
        <dbReference type="Google" id="ProtNLM"/>
    </source>
</evidence>
<accession>A0A6H2H560</accession>